<dbReference type="AlphaFoldDB" id="V2Z3U5"/>
<dbReference type="InterPro" id="IPR007487">
    <property type="entry name" value="ABC_transpt-TYRBP-like"/>
</dbReference>
<feature type="region of interest" description="Disordered" evidence="1">
    <location>
        <begin position="61"/>
        <end position="97"/>
    </location>
</feature>
<organism evidence="2 3">
    <name type="scientific">Catonella morbi ATCC 51271</name>
    <dbReference type="NCBI Taxonomy" id="592026"/>
    <lineage>
        <taxon>Bacteria</taxon>
        <taxon>Bacillati</taxon>
        <taxon>Bacillota</taxon>
        <taxon>Clostridia</taxon>
        <taxon>Lachnospirales</taxon>
        <taxon>Lachnospiraceae</taxon>
        <taxon>Catonella</taxon>
    </lineage>
</organism>
<dbReference type="PANTHER" id="PTHR35271:SF1">
    <property type="entry name" value="ABC TRANSPORTER, SUBSTRATE-BINDING LIPOPROTEIN"/>
    <property type="match status" value="1"/>
</dbReference>
<evidence type="ECO:0000313" key="2">
    <source>
        <dbReference type="EMBL" id="ESL01580.1"/>
    </source>
</evidence>
<dbReference type="eggNOG" id="COG2984">
    <property type="taxonomic scope" value="Bacteria"/>
</dbReference>
<dbReference type="EMBL" id="ACIL03000021">
    <property type="protein sequence ID" value="ESL01580.1"/>
    <property type="molecule type" value="Genomic_DNA"/>
</dbReference>
<keyword evidence="3" id="KW-1185">Reference proteome</keyword>
<feature type="compositionally biased region" description="Low complexity" evidence="1">
    <location>
        <begin position="74"/>
        <end position="91"/>
    </location>
</feature>
<name>V2Z3U5_9FIRM</name>
<reference evidence="2 3" key="1">
    <citation type="submission" date="2013-06" db="EMBL/GenBank/DDBJ databases">
        <authorList>
            <person name="Weinstock G."/>
            <person name="Sodergren E."/>
            <person name="Clifton S."/>
            <person name="Fulton L."/>
            <person name="Fulton B."/>
            <person name="Courtney L."/>
            <person name="Fronick C."/>
            <person name="Harrison M."/>
            <person name="Strong C."/>
            <person name="Farmer C."/>
            <person name="Delahaunty K."/>
            <person name="Markovic C."/>
            <person name="Hall O."/>
            <person name="Minx P."/>
            <person name="Tomlinson C."/>
            <person name="Mitreva M."/>
            <person name="Nelson J."/>
            <person name="Hou S."/>
            <person name="Wollam A."/>
            <person name="Pepin K.H."/>
            <person name="Johnson M."/>
            <person name="Bhonagiri V."/>
            <person name="Nash W.E."/>
            <person name="Warren W."/>
            <person name="Chinwalla A."/>
            <person name="Mardis E.R."/>
            <person name="Wilson R.K."/>
        </authorList>
    </citation>
    <scope>NUCLEOTIDE SEQUENCE [LARGE SCALE GENOMIC DNA]</scope>
    <source>
        <strain evidence="2 3">ATCC 51271</strain>
    </source>
</reference>
<feature type="compositionally biased region" description="Polar residues" evidence="1">
    <location>
        <begin position="61"/>
        <end position="73"/>
    </location>
</feature>
<dbReference type="Proteomes" id="UP000018227">
    <property type="component" value="Unassembled WGS sequence"/>
</dbReference>
<evidence type="ECO:0000313" key="3">
    <source>
        <dbReference type="Proteomes" id="UP000018227"/>
    </source>
</evidence>
<dbReference type="Gene3D" id="3.40.50.2300">
    <property type="match status" value="2"/>
</dbReference>
<accession>V2Z3U5</accession>
<sequence>MATRIIFAPSRRKLLLGAFCVGPLAYTNERRKHMKRTNKIAALGLALTLMVSALTACGGNKQPSAASGGTESTAKSSASSGNQAASGSSDSTKLGSQTGSIDKVTVAIGQFAEHGSLDNCREGFIKGLADGGYKEGENLEIIYENASADSGMAAQIANNFVAKKVNLICAITTPMAQISYSTTKDTDIPVIYTAITNPVAAELAKEDGTPVGNITGTSDKLPIKKQLEMIRKVMPDAKNIGILYCTSEVNSEMSVKEYKEAAKEFGFEIIEQAVTSPSDVPLATDNILTKVDCLNNITDNTVVNSLDIVLDKAKKAGKPVFGSEIEQVKKGCVASVGLDYVLVGEETGKMAAKVLKGEAKASEMKFITFEEADLYGNEEAAKAYGLTLPEGYKEVSK</sequence>
<comment type="caution">
    <text evidence="2">The sequence shown here is derived from an EMBL/GenBank/DDBJ whole genome shotgun (WGS) entry which is preliminary data.</text>
</comment>
<evidence type="ECO:0000256" key="1">
    <source>
        <dbReference type="SAM" id="MobiDB-lite"/>
    </source>
</evidence>
<dbReference type="SUPFAM" id="SSF53822">
    <property type="entry name" value="Periplasmic binding protein-like I"/>
    <property type="match status" value="1"/>
</dbReference>
<dbReference type="HOGENOM" id="CLU_058196_0_0_9"/>
<dbReference type="STRING" id="592026.GCWU0000282_003141"/>
<dbReference type="PANTHER" id="PTHR35271">
    <property type="entry name" value="ABC TRANSPORTER, SUBSTRATE-BINDING LIPOPROTEIN-RELATED"/>
    <property type="match status" value="1"/>
</dbReference>
<dbReference type="CDD" id="cd06325">
    <property type="entry name" value="PBP1_ABC_unchar_transporter"/>
    <property type="match status" value="1"/>
</dbReference>
<dbReference type="InterPro" id="IPR028082">
    <property type="entry name" value="Peripla_BP_I"/>
</dbReference>
<proteinExistence type="predicted"/>
<protein>
    <submittedName>
        <fullName evidence="2">ABC transporter substrate binding protein</fullName>
    </submittedName>
</protein>
<dbReference type="Pfam" id="PF04392">
    <property type="entry name" value="ABC_sub_bind"/>
    <property type="match status" value="1"/>
</dbReference>
<gene>
    <name evidence="2" type="ORF">GCWU0000282_003141</name>
</gene>